<dbReference type="InterPro" id="IPR020023">
    <property type="entry name" value="PseG"/>
</dbReference>
<accession>A0ABY8CB29</accession>
<reference evidence="2 3" key="1">
    <citation type="submission" date="2022-06" db="EMBL/GenBank/DDBJ databases">
        <title>Thiomicrohabdus sp. nov, an obligately chemolithoautotrophic, sulfur-oxidizing bacterium isolated from beach of Guanyin Mountain. Amoy.</title>
        <authorList>
            <person name="Zhu H."/>
        </authorList>
    </citation>
    <scope>NUCLEOTIDE SEQUENCE [LARGE SCALE GENOMIC DNA]</scope>
    <source>
        <strain evidence="2 3">XGS-01</strain>
    </source>
</reference>
<keyword evidence="3" id="KW-1185">Reference proteome</keyword>
<dbReference type="EMBL" id="CP102381">
    <property type="protein sequence ID" value="WEJ63139.1"/>
    <property type="molecule type" value="Genomic_DNA"/>
</dbReference>
<dbReference type="PANTHER" id="PTHR21015:SF22">
    <property type="entry name" value="GLYCOSYLTRANSFERASE"/>
    <property type="match status" value="1"/>
</dbReference>
<dbReference type="InterPro" id="IPR007235">
    <property type="entry name" value="Glyco_trans_28_C"/>
</dbReference>
<gene>
    <name evidence="2" type="primary">pseG</name>
    <name evidence="2" type="ORF">NR989_02495</name>
</gene>
<evidence type="ECO:0000259" key="1">
    <source>
        <dbReference type="Pfam" id="PF04101"/>
    </source>
</evidence>
<dbReference type="SUPFAM" id="SSF53756">
    <property type="entry name" value="UDP-Glycosyltransferase/glycogen phosphorylase"/>
    <property type="match status" value="1"/>
</dbReference>
<dbReference type="NCBIfam" id="TIGR03590">
    <property type="entry name" value="PseG"/>
    <property type="match status" value="1"/>
</dbReference>
<sequence>MKNNIIVFRCDASVKMGVGHVMRCLTLAEQLSTEGCLVHFICRQHEGHLIELIERKGFSVFRLDTTQYQSGTSDLLSNSQAQPLFHADWLGASQEQDAAQCQTILEGINPDWLVVDHYALDYRWQSLLKKHCHKLMVIDDLADRKHECDLLLDQTYGRKSETYQNLVPEKCKLLLGAQYAMLRPEFTQWRSFSLKRRKESVTPNKILITMGGVDQDNITGKVLSALENCIVKEKALDVIVVMGSRAPQLKKIKEQIEGFSLNITLHVDAINMAELMANADLAIGAAGTTTWERCCLGLPSLMLVLAKNQECIADNVVNAGGALNLDVRLDYDVVCKQVEYAANNLLEMSRKASLIVDGNGVSRVAESLL</sequence>
<dbReference type="Gene3D" id="3.40.50.2000">
    <property type="entry name" value="Glycogen Phosphorylase B"/>
    <property type="match status" value="1"/>
</dbReference>
<dbReference type="Gene3D" id="3.40.50.11190">
    <property type="match status" value="1"/>
</dbReference>
<dbReference type="GO" id="GO:0016787">
    <property type="term" value="F:hydrolase activity"/>
    <property type="evidence" value="ECO:0007669"/>
    <property type="project" value="UniProtKB-KW"/>
</dbReference>
<evidence type="ECO:0000313" key="2">
    <source>
        <dbReference type="EMBL" id="WEJ63139.1"/>
    </source>
</evidence>
<keyword evidence="2" id="KW-0378">Hydrolase</keyword>
<dbReference type="Proteomes" id="UP001222275">
    <property type="component" value="Chromosome"/>
</dbReference>
<name>A0ABY8CB29_9GAMM</name>
<organism evidence="2 3">
    <name type="scientific">Thiomicrorhabdus lithotrophica</name>
    <dbReference type="NCBI Taxonomy" id="2949997"/>
    <lineage>
        <taxon>Bacteria</taxon>
        <taxon>Pseudomonadati</taxon>
        <taxon>Pseudomonadota</taxon>
        <taxon>Gammaproteobacteria</taxon>
        <taxon>Thiotrichales</taxon>
        <taxon>Piscirickettsiaceae</taxon>
        <taxon>Thiomicrorhabdus</taxon>
    </lineage>
</organism>
<proteinExistence type="predicted"/>
<dbReference type="PANTHER" id="PTHR21015">
    <property type="entry name" value="UDP-N-ACETYLGLUCOSAMINE--N-ACETYLMURAMYL-(PENTAPEPTIDE) PYROPHOSPHORYL-UNDECAPRENOL N-ACETYLGLUCOSAMINE TRANSFERASE 1"/>
    <property type="match status" value="1"/>
</dbReference>
<dbReference type="EC" id="3.6.1.57" evidence="2"/>
<protein>
    <submittedName>
        <fullName evidence="2">UDP-2,4-diacetamido-2,4, 6-trideoxy-beta-L-altropyranose hydrolase</fullName>
        <ecNumber evidence="2">3.6.1.57</ecNumber>
    </submittedName>
</protein>
<evidence type="ECO:0000313" key="3">
    <source>
        <dbReference type="Proteomes" id="UP001222275"/>
    </source>
</evidence>
<dbReference type="Pfam" id="PF04101">
    <property type="entry name" value="Glyco_tran_28_C"/>
    <property type="match status" value="1"/>
</dbReference>
<feature type="domain" description="Glycosyl transferase family 28 C-terminal" evidence="1">
    <location>
        <begin position="206"/>
        <end position="327"/>
    </location>
</feature>
<dbReference type="RefSeq" id="WP_275595393.1">
    <property type="nucleotide sequence ID" value="NZ_CP102381.1"/>
</dbReference>